<feature type="region of interest" description="Disordered" evidence="8">
    <location>
        <begin position="1"/>
        <end position="26"/>
    </location>
</feature>
<dbReference type="InterPro" id="IPR001789">
    <property type="entry name" value="Sig_transdc_resp-reg_receiver"/>
</dbReference>
<reference evidence="11 12" key="1">
    <citation type="journal article" date="2019" name="Nat. Microbiol.">
        <title>Mediterranean grassland soil C-N compound turnover is dependent on rainfall and depth, and is mediated by genomically divergent microorganisms.</title>
        <authorList>
            <person name="Diamond S."/>
            <person name="Andeer P.F."/>
            <person name="Li Z."/>
            <person name="Crits-Christoph A."/>
            <person name="Burstein D."/>
            <person name="Anantharaman K."/>
            <person name="Lane K.R."/>
            <person name="Thomas B.C."/>
            <person name="Pan C."/>
            <person name="Northen T.R."/>
            <person name="Banfield J.F."/>
        </authorList>
    </citation>
    <scope>NUCLEOTIDE SEQUENCE [LARGE SCALE GENOMIC DNA]</scope>
    <source>
        <strain evidence="11">WS_10</strain>
    </source>
</reference>
<dbReference type="SMART" id="SM00387">
    <property type="entry name" value="HATPase_c"/>
    <property type="match status" value="1"/>
</dbReference>
<evidence type="ECO:0000256" key="8">
    <source>
        <dbReference type="SAM" id="MobiDB-lite"/>
    </source>
</evidence>
<dbReference type="PROSITE" id="PS50109">
    <property type="entry name" value="HIS_KIN"/>
    <property type="match status" value="1"/>
</dbReference>
<feature type="non-terminal residue" evidence="11">
    <location>
        <position position="351"/>
    </location>
</feature>
<dbReference type="EMBL" id="VBPA01000217">
    <property type="protein sequence ID" value="TMQ70306.1"/>
    <property type="molecule type" value="Genomic_DNA"/>
</dbReference>
<dbReference type="GO" id="GO:0009927">
    <property type="term" value="F:histidine phosphotransfer kinase activity"/>
    <property type="evidence" value="ECO:0007669"/>
    <property type="project" value="TreeGrafter"/>
</dbReference>
<dbReference type="GO" id="GO:0000155">
    <property type="term" value="F:phosphorelay sensor kinase activity"/>
    <property type="evidence" value="ECO:0007669"/>
    <property type="project" value="InterPro"/>
</dbReference>
<evidence type="ECO:0000259" key="10">
    <source>
        <dbReference type="PROSITE" id="PS50110"/>
    </source>
</evidence>
<feature type="modified residue" description="4-aspartylphosphate" evidence="7">
    <location>
        <position position="348"/>
    </location>
</feature>
<dbReference type="PANTHER" id="PTHR43047">
    <property type="entry name" value="TWO-COMPONENT HISTIDINE PROTEIN KINASE"/>
    <property type="match status" value="1"/>
</dbReference>
<comment type="caution">
    <text evidence="11">The sequence shown here is derived from an EMBL/GenBank/DDBJ whole genome shotgun (WGS) entry which is preliminary data.</text>
</comment>
<evidence type="ECO:0000313" key="12">
    <source>
        <dbReference type="Proteomes" id="UP000319836"/>
    </source>
</evidence>
<dbReference type="InterPro" id="IPR003661">
    <property type="entry name" value="HisK_dim/P_dom"/>
</dbReference>
<protein>
    <recommendedName>
        <fullName evidence="2">histidine kinase</fullName>
        <ecNumber evidence="2">2.7.13.3</ecNumber>
    </recommendedName>
</protein>
<dbReference type="InterPro" id="IPR004358">
    <property type="entry name" value="Sig_transdc_His_kin-like_C"/>
</dbReference>
<dbReference type="SUPFAM" id="SSF52172">
    <property type="entry name" value="CheY-like"/>
    <property type="match status" value="1"/>
</dbReference>
<dbReference type="SUPFAM" id="SSF55874">
    <property type="entry name" value="ATPase domain of HSP90 chaperone/DNA topoisomerase II/histidine kinase"/>
    <property type="match status" value="1"/>
</dbReference>
<evidence type="ECO:0000256" key="3">
    <source>
        <dbReference type="ARBA" id="ARBA00022553"/>
    </source>
</evidence>
<feature type="compositionally biased region" description="Polar residues" evidence="8">
    <location>
        <begin position="14"/>
        <end position="26"/>
    </location>
</feature>
<dbReference type="CDD" id="cd16922">
    <property type="entry name" value="HATPase_EvgS-ArcB-TorS-like"/>
    <property type="match status" value="1"/>
</dbReference>
<accession>A0A538U326</accession>
<dbReference type="GO" id="GO:0005886">
    <property type="term" value="C:plasma membrane"/>
    <property type="evidence" value="ECO:0007669"/>
    <property type="project" value="TreeGrafter"/>
</dbReference>
<evidence type="ECO:0000313" key="11">
    <source>
        <dbReference type="EMBL" id="TMQ70306.1"/>
    </source>
</evidence>
<evidence type="ECO:0000256" key="6">
    <source>
        <dbReference type="ARBA" id="ARBA00023012"/>
    </source>
</evidence>
<keyword evidence="4" id="KW-0808">Transferase</keyword>
<feature type="domain" description="Histidine kinase" evidence="9">
    <location>
        <begin position="51"/>
        <end position="272"/>
    </location>
</feature>
<evidence type="ECO:0000256" key="4">
    <source>
        <dbReference type="ARBA" id="ARBA00022679"/>
    </source>
</evidence>
<sequence>MAPRSPPSCRWASRDTTTSCSTPRSVTNRRLEEVNAQLEEASRLKSEFLANTSHELRTPLNGMMGFLQLVLDGMCRSKDEEREFLKQALQCSRHLLNLINDVLDIARIEAGKLSLDLQKIEIATLFQEVRTVTHVQASQRDVKLVFVEPEAEDAAVRCDLNKAKQVLINLVGNSLKFTPKGSITVRAIPRPDLGHVRFEVIDTGIGIPPVQQSVIFEKFAQGDGSTTRKYGGAGLGLAISKSLVELMGGVIGVQSEGRGHGTTMYFSLPVWTDQVAADEETDDADAAQDQIDGPAGGALVLVVEDDPVFRKFVTVVLHQHGYRTVEVASAEAGWMRVRRLRPAIVVLDYAL</sequence>
<dbReference type="FunFam" id="3.30.565.10:FF:000010">
    <property type="entry name" value="Sensor histidine kinase RcsC"/>
    <property type="match status" value="1"/>
</dbReference>
<dbReference type="PANTHER" id="PTHR43047:SF72">
    <property type="entry name" value="OSMOSENSING HISTIDINE PROTEIN KINASE SLN1"/>
    <property type="match status" value="1"/>
</dbReference>
<proteinExistence type="predicted"/>
<gene>
    <name evidence="11" type="ORF">E6K80_08945</name>
</gene>
<keyword evidence="6" id="KW-0902">Two-component regulatory system</keyword>
<evidence type="ECO:0000256" key="7">
    <source>
        <dbReference type="PROSITE-ProRule" id="PRU00169"/>
    </source>
</evidence>
<dbReference type="Gene3D" id="3.40.50.2300">
    <property type="match status" value="1"/>
</dbReference>
<dbReference type="PROSITE" id="PS50110">
    <property type="entry name" value="RESPONSE_REGULATORY"/>
    <property type="match status" value="1"/>
</dbReference>
<dbReference type="InterPro" id="IPR036890">
    <property type="entry name" value="HATPase_C_sf"/>
</dbReference>
<dbReference type="Gene3D" id="1.10.287.130">
    <property type="match status" value="1"/>
</dbReference>
<dbReference type="InterPro" id="IPR011006">
    <property type="entry name" value="CheY-like_superfamily"/>
</dbReference>
<dbReference type="SUPFAM" id="SSF47384">
    <property type="entry name" value="Homodimeric domain of signal transducing histidine kinase"/>
    <property type="match status" value="1"/>
</dbReference>
<comment type="catalytic activity">
    <reaction evidence="1">
        <text>ATP + protein L-histidine = ADP + protein N-phospho-L-histidine.</text>
        <dbReference type="EC" id="2.7.13.3"/>
    </reaction>
</comment>
<name>A0A538U326_UNCEI</name>
<organism evidence="11 12">
    <name type="scientific">Eiseniibacteriota bacterium</name>
    <dbReference type="NCBI Taxonomy" id="2212470"/>
    <lineage>
        <taxon>Bacteria</taxon>
        <taxon>Candidatus Eiseniibacteriota</taxon>
    </lineage>
</organism>
<evidence type="ECO:0000256" key="2">
    <source>
        <dbReference type="ARBA" id="ARBA00012438"/>
    </source>
</evidence>
<dbReference type="Proteomes" id="UP000319836">
    <property type="component" value="Unassembled WGS sequence"/>
</dbReference>
<dbReference type="InterPro" id="IPR005467">
    <property type="entry name" value="His_kinase_dom"/>
</dbReference>
<dbReference type="Pfam" id="PF02518">
    <property type="entry name" value="HATPase_c"/>
    <property type="match status" value="1"/>
</dbReference>
<dbReference type="Pfam" id="PF00512">
    <property type="entry name" value="HisKA"/>
    <property type="match status" value="1"/>
</dbReference>
<evidence type="ECO:0000259" key="9">
    <source>
        <dbReference type="PROSITE" id="PS50109"/>
    </source>
</evidence>
<dbReference type="CDD" id="cd00082">
    <property type="entry name" value="HisKA"/>
    <property type="match status" value="1"/>
</dbReference>
<evidence type="ECO:0000256" key="1">
    <source>
        <dbReference type="ARBA" id="ARBA00000085"/>
    </source>
</evidence>
<dbReference type="PRINTS" id="PR00344">
    <property type="entry name" value="BCTRLSENSOR"/>
</dbReference>
<dbReference type="InterPro" id="IPR003594">
    <property type="entry name" value="HATPase_dom"/>
</dbReference>
<dbReference type="InterPro" id="IPR036097">
    <property type="entry name" value="HisK_dim/P_sf"/>
</dbReference>
<dbReference type="EC" id="2.7.13.3" evidence="2"/>
<keyword evidence="3 7" id="KW-0597">Phosphoprotein</keyword>
<feature type="domain" description="Response regulatory" evidence="10">
    <location>
        <begin position="299"/>
        <end position="351"/>
    </location>
</feature>
<keyword evidence="5" id="KW-0418">Kinase</keyword>
<evidence type="ECO:0000256" key="5">
    <source>
        <dbReference type="ARBA" id="ARBA00022777"/>
    </source>
</evidence>
<dbReference type="Gene3D" id="3.30.565.10">
    <property type="entry name" value="Histidine kinase-like ATPase, C-terminal domain"/>
    <property type="match status" value="1"/>
</dbReference>
<dbReference type="FunFam" id="1.10.287.130:FF:000001">
    <property type="entry name" value="Two-component sensor histidine kinase"/>
    <property type="match status" value="1"/>
</dbReference>
<dbReference type="SMART" id="SM00388">
    <property type="entry name" value="HisKA"/>
    <property type="match status" value="1"/>
</dbReference>
<dbReference type="AlphaFoldDB" id="A0A538U326"/>